<dbReference type="InterPro" id="IPR043728">
    <property type="entry name" value="DUF5671"/>
</dbReference>
<evidence type="ECO:0000256" key="1">
    <source>
        <dbReference type="SAM" id="Phobius"/>
    </source>
</evidence>
<keyword evidence="1" id="KW-0812">Transmembrane</keyword>
<evidence type="ECO:0000313" key="4">
    <source>
        <dbReference type="Proteomes" id="UP000176689"/>
    </source>
</evidence>
<reference evidence="3 4" key="1">
    <citation type="journal article" date="2016" name="Nat. Commun.">
        <title>Thousands of microbial genomes shed light on interconnected biogeochemical processes in an aquifer system.</title>
        <authorList>
            <person name="Anantharaman K."/>
            <person name="Brown C.T."/>
            <person name="Hug L.A."/>
            <person name="Sharon I."/>
            <person name="Castelle C.J."/>
            <person name="Probst A.J."/>
            <person name="Thomas B.C."/>
            <person name="Singh A."/>
            <person name="Wilkins M.J."/>
            <person name="Karaoz U."/>
            <person name="Brodie E.L."/>
            <person name="Williams K.H."/>
            <person name="Hubbard S.S."/>
            <person name="Banfield J.F."/>
        </authorList>
    </citation>
    <scope>NUCLEOTIDE SEQUENCE [LARGE SCALE GENOMIC DNA]</scope>
</reference>
<dbReference type="AlphaFoldDB" id="A0A1F6E771"/>
<feature type="transmembrane region" description="Helical" evidence="1">
    <location>
        <begin position="162"/>
        <end position="182"/>
    </location>
</feature>
<feature type="transmembrane region" description="Helical" evidence="1">
    <location>
        <begin position="94"/>
        <end position="115"/>
    </location>
</feature>
<dbReference type="EMBL" id="MFLP01000030">
    <property type="protein sequence ID" value="OGG69553.1"/>
    <property type="molecule type" value="Genomic_DNA"/>
</dbReference>
<dbReference type="Pfam" id="PF18920">
    <property type="entry name" value="DUF5671"/>
    <property type="match status" value="1"/>
</dbReference>
<keyword evidence="1" id="KW-1133">Transmembrane helix</keyword>
<proteinExistence type="predicted"/>
<sequence>MDKPKVTPKDFFLWVGAMVALYVSVFSLVSLLFDYINYAYPDVLNTYIDPYSSSMRYEIASLIVLFPVFMFLMRLIRGDIERDAMKKDIWVRRWVLFLTLFVAGATIVIDLIMLINTFLGGDLTTRFGLKVLVVFLIAGGGFLHFLADLRGYWAIYPKRAQMVGWGTGVLILVSVVAGFFIIGSPGQMRLFRFDDQKVNDLTMLQYQIVNYWQQKERLPLALSDLEDPISGFAVPTDPQTEGSYRYEKTGALSFKLCADFNADSREDSRARVVAVPIGVDGMVGKGLETEAWQHGVGETCFERTIDPERYPPFKKQ</sequence>
<comment type="caution">
    <text evidence="3">The sequence shown here is derived from an EMBL/GenBank/DDBJ whole genome shotgun (WGS) entry which is preliminary data.</text>
</comment>
<evidence type="ECO:0000259" key="2">
    <source>
        <dbReference type="Pfam" id="PF18920"/>
    </source>
</evidence>
<name>A0A1F6E771_9BACT</name>
<accession>A0A1F6E771</accession>
<evidence type="ECO:0000313" key="3">
    <source>
        <dbReference type="EMBL" id="OGG69553.1"/>
    </source>
</evidence>
<feature type="transmembrane region" description="Helical" evidence="1">
    <location>
        <begin position="55"/>
        <end position="73"/>
    </location>
</feature>
<keyword evidence="1" id="KW-0472">Membrane</keyword>
<feature type="domain" description="DUF5671" evidence="2">
    <location>
        <begin position="11"/>
        <end position="139"/>
    </location>
</feature>
<feature type="transmembrane region" description="Helical" evidence="1">
    <location>
        <begin position="12"/>
        <end position="35"/>
    </location>
</feature>
<dbReference type="Proteomes" id="UP000176689">
    <property type="component" value="Unassembled WGS sequence"/>
</dbReference>
<organism evidence="3 4">
    <name type="scientific">Candidatus Kaiserbacteria bacterium RIFCSPHIGHO2_12_FULL_53_13</name>
    <dbReference type="NCBI Taxonomy" id="1798502"/>
    <lineage>
        <taxon>Bacteria</taxon>
        <taxon>Candidatus Kaiseribacteriota</taxon>
    </lineage>
</organism>
<feature type="transmembrane region" description="Helical" evidence="1">
    <location>
        <begin position="127"/>
        <end position="150"/>
    </location>
</feature>
<gene>
    <name evidence="3" type="ORF">A3F27_00320</name>
</gene>
<protein>
    <recommendedName>
        <fullName evidence="2">DUF5671 domain-containing protein</fullName>
    </recommendedName>
</protein>